<gene>
    <name evidence="8" type="ORF">GCM10011386_04190</name>
</gene>
<feature type="domain" description="SusD-like N-terminal" evidence="7">
    <location>
        <begin position="114"/>
        <end position="234"/>
    </location>
</feature>
<sequence>MLHFNWEVKNMKKISILALITVFTVLSCKESPLDITPDGRITFDEVFKDEIQTESFVNTIYSKIPLYFFNYNNYGFLAGITDEAQEVRNTFIGGMALQWQIGALTPSANPLAGMLDYGLWWQGIGHANLFLSYIDNANIEDPAKKSRLKAEVQLLRAFFYWELTKQYGAMPVVTEPFAPGFAFESLTRPSFEETVDFIVSDCDAVIANANMPLRITNASERGRFPKAVAYAIKSQALLFNASPLWNATNEQSKWQRAADAGRDALQALTVQGDFRLFDDYGNYFIRSQDLGASILDRETIHEIPADAGVFSVINTIPSNGELIGTSAGACPSQELVDSYEMQATGEPAILGYQDSDHLQPIINASSGYDENNPYAGRDPRFYATVFHNGSYYGPINGREHTVETFIGGRDQLLAYAQFTNTRTGYYLKKFYDPLIPANQLVQQTRWKKYRLAEIYLNFAEAENEANGPLGAYEAVNTVRRRADMPDLPAGLNQEQMRDRIRRERRVEFAYEEHRFWDVRRWKILSETDKLVTGIEIRKQGDGSFTYQRFVTERRSAGWQDKYLLFPIPLSETNLIPDFNNNQNPGW</sequence>
<dbReference type="Pfam" id="PF14322">
    <property type="entry name" value="SusD-like_3"/>
    <property type="match status" value="1"/>
</dbReference>
<evidence type="ECO:0008006" key="10">
    <source>
        <dbReference type="Google" id="ProtNLM"/>
    </source>
</evidence>
<reference evidence="9" key="1">
    <citation type="journal article" date="2019" name="Int. J. Syst. Evol. Microbiol.">
        <title>The Global Catalogue of Microorganisms (GCM) 10K type strain sequencing project: providing services to taxonomists for standard genome sequencing and annotation.</title>
        <authorList>
            <consortium name="The Broad Institute Genomics Platform"/>
            <consortium name="The Broad Institute Genome Sequencing Center for Infectious Disease"/>
            <person name="Wu L."/>
            <person name="Ma J."/>
        </authorList>
    </citation>
    <scope>NUCLEOTIDE SEQUENCE [LARGE SCALE GENOMIC DNA]</scope>
    <source>
        <strain evidence="9">CGMCC 1.15342</strain>
    </source>
</reference>
<dbReference type="Pfam" id="PF07980">
    <property type="entry name" value="SusD_RagB"/>
    <property type="match status" value="1"/>
</dbReference>
<comment type="caution">
    <text evidence="8">The sequence shown here is derived from an EMBL/GenBank/DDBJ whole genome shotgun (WGS) entry which is preliminary data.</text>
</comment>
<keyword evidence="9" id="KW-1185">Reference proteome</keyword>
<comment type="similarity">
    <text evidence="2">Belongs to the SusD family.</text>
</comment>
<dbReference type="Proteomes" id="UP000597338">
    <property type="component" value="Unassembled WGS sequence"/>
</dbReference>
<dbReference type="InterPro" id="IPR033985">
    <property type="entry name" value="SusD-like_N"/>
</dbReference>
<keyword evidence="4" id="KW-0472">Membrane</keyword>
<dbReference type="InterPro" id="IPR011990">
    <property type="entry name" value="TPR-like_helical_dom_sf"/>
</dbReference>
<keyword evidence="3" id="KW-0732">Signal</keyword>
<dbReference type="EMBL" id="BMIK01000001">
    <property type="protein sequence ID" value="GGC15536.1"/>
    <property type="molecule type" value="Genomic_DNA"/>
</dbReference>
<evidence type="ECO:0000256" key="3">
    <source>
        <dbReference type="ARBA" id="ARBA00022729"/>
    </source>
</evidence>
<dbReference type="SUPFAM" id="SSF48452">
    <property type="entry name" value="TPR-like"/>
    <property type="match status" value="1"/>
</dbReference>
<dbReference type="InterPro" id="IPR012944">
    <property type="entry name" value="SusD_RagB_dom"/>
</dbReference>
<accession>A0ABQ1L0N8</accession>
<keyword evidence="5" id="KW-0998">Cell outer membrane</keyword>
<evidence type="ECO:0000256" key="2">
    <source>
        <dbReference type="ARBA" id="ARBA00006275"/>
    </source>
</evidence>
<evidence type="ECO:0000313" key="8">
    <source>
        <dbReference type="EMBL" id="GGC15536.1"/>
    </source>
</evidence>
<name>A0ABQ1L0N8_9SPHI</name>
<organism evidence="8 9">
    <name type="scientific">Parapedobacter defluvii</name>
    <dbReference type="NCBI Taxonomy" id="2045106"/>
    <lineage>
        <taxon>Bacteria</taxon>
        <taxon>Pseudomonadati</taxon>
        <taxon>Bacteroidota</taxon>
        <taxon>Sphingobacteriia</taxon>
        <taxon>Sphingobacteriales</taxon>
        <taxon>Sphingobacteriaceae</taxon>
        <taxon>Parapedobacter</taxon>
    </lineage>
</organism>
<evidence type="ECO:0000256" key="4">
    <source>
        <dbReference type="ARBA" id="ARBA00023136"/>
    </source>
</evidence>
<evidence type="ECO:0000256" key="1">
    <source>
        <dbReference type="ARBA" id="ARBA00004442"/>
    </source>
</evidence>
<dbReference type="Gene3D" id="1.25.40.390">
    <property type="match status" value="1"/>
</dbReference>
<comment type="subcellular location">
    <subcellularLocation>
        <location evidence="1">Cell outer membrane</location>
    </subcellularLocation>
</comment>
<proteinExistence type="inferred from homology"/>
<evidence type="ECO:0000313" key="9">
    <source>
        <dbReference type="Proteomes" id="UP000597338"/>
    </source>
</evidence>
<evidence type="ECO:0000256" key="5">
    <source>
        <dbReference type="ARBA" id="ARBA00023237"/>
    </source>
</evidence>
<protein>
    <recommendedName>
        <fullName evidence="10">Starch-binding associating with outer membrane</fullName>
    </recommendedName>
</protein>
<evidence type="ECO:0000259" key="6">
    <source>
        <dbReference type="Pfam" id="PF07980"/>
    </source>
</evidence>
<evidence type="ECO:0000259" key="7">
    <source>
        <dbReference type="Pfam" id="PF14322"/>
    </source>
</evidence>
<feature type="domain" description="RagB/SusD" evidence="6">
    <location>
        <begin position="324"/>
        <end position="586"/>
    </location>
</feature>